<dbReference type="OrthoDB" id="4229240at2759"/>
<organism evidence="2 7">
    <name type="scientific">Talaromyces rugulosus</name>
    <name type="common">Penicillium rugulosum</name>
    <dbReference type="NCBI Taxonomy" id="121627"/>
    <lineage>
        <taxon>Eukaryota</taxon>
        <taxon>Fungi</taxon>
        <taxon>Dikarya</taxon>
        <taxon>Ascomycota</taxon>
        <taxon>Pezizomycotina</taxon>
        <taxon>Eurotiomycetes</taxon>
        <taxon>Eurotiomycetidae</taxon>
        <taxon>Eurotiales</taxon>
        <taxon>Trichocomaceae</taxon>
        <taxon>Talaromyces</taxon>
        <taxon>Talaromyces sect. Islandici</taxon>
    </lineage>
</organism>
<dbReference type="Proteomes" id="UP000509510">
    <property type="component" value="Chromosome V"/>
</dbReference>
<feature type="region of interest" description="Disordered" evidence="1">
    <location>
        <begin position="202"/>
        <end position="241"/>
    </location>
</feature>
<reference evidence="2" key="1">
    <citation type="journal article" date="2020" name="Mol. Plant Microbe">
        <title>Chromosome-scale genome assembly of Talaromyces rugulosus W13939, a mycoparasitic fungus and promising biocontrol agent.</title>
        <authorList>
            <person name="Wang B."/>
            <person name="Guo L."/>
            <person name="Ye K."/>
            <person name="Wang L."/>
        </authorList>
    </citation>
    <scope>NUCLEOTIDE SEQUENCE</scope>
    <source>
        <strain evidence="2">W13939</strain>
    </source>
</reference>
<sequence length="319" mass="33281">MAPKKKTPRRLPATSLITSSSGGDISASGRTRPTRTAGGVAAGALRSAVQKKSSKKSPSKKGKSAAAPPSAKKRVRSPSPANADGDDVEDEDDDDDEDDEADAAPPSTPTPSPRRRPRARLLEAHFLPCQRCLRSLGRDPDLECPGPGDEPCPRCKGLKKSAAECCPVPAEQLDQAAATVELVATRAAGWEDAVKALDMAMRRRSDPRSAKPPTGVGSSAPAAATQGDSPAVMTADPPAAAQQSMSRYPAPFGGPMLGVAAPYGPTMSPYMQRGLPAPGYREPFGGYGAGFDPELARLLAGVHEATRALGDYLHYRGYV</sequence>
<gene>
    <name evidence="2" type="ORF">TRUGW13939_04828</name>
    <name evidence="3" type="ORF">TRUGW13939_06106</name>
    <name evidence="4" type="ORF">TRUGW13939_06111</name>
    <name evidence="5" type="ORF">TRUGW13939_09748</name>
    <name evidence="6" type="ORF">TRUGW13939_11566</name>
</gene>
<protein>
    <submittedName>
        <fullName evidence="2">Uncharacterized protein</fullName>
    </submittedName>
</protein>
<dbReference type="Proteomes" id="UP000509510">
    <property type="component" value="Chromosome II"/>
</dbReference>
<dbReference type="AlphaFoldDB" id="A0A7H8QUM6"/>
<dbReference type="EMBL" id="CP055903">
    <property type="protein sequence ID" value="QKX64392.1"/>
    <property type="molecule type" value="Genomic_DNA"/>
</dbReference>
<dbReference type="EMBL" id="CP055902">
    <property type="protein sequence ID" value="QKX62587.1"/>
    <property type="molecule type" value="Genomic_DNA"/>
</dbReference>
<evidence type="ECO:0000256" key="1">
    <source>
        <dbReference type="SAM" id="MobiDB-lite"/>
    </source>
</evidence>
<evidence type="ECO:0000313" key="6">
    <source>
        <dbReference type="EMBL" id="QKX64392.1"/>
    </source>
</evidence>
<dbReference type="RefSeq" id="XP_035343888.1">
    <property type="nucleotide sequence ID" value="XM_035487995.1"/>
</dbReference>
<feature type="compositionally biased region" description="Basic residues" evidence="1">
    <location>
        <begin position="52"/>
        <end position="63"/>
    </location>
</feature>
<proteinExistence type="predicted"/>
<dbReference type="EMBL" id="CP055899">
    <property type="protein sequence ID" value="QKX57710.1"/>
    <property type="molecule type" value="Genomic_DNA"/>
</dbReference>
<accession>A0A7H8QUM6</accession>
<reference evidence="7" key="2">
    <citation type="submission" date="2020-06" db="EMBL/GenBank/DDBJ databases">
        <title>A chromosome-scale genome assembly of Talaromyces rugulosus W13939.</title>
        <authorList>
            <person name="Wang B."/>
            <person name="Guo L."/>
            <person name="Ye K."/>
            <person name="Wang L."/>
        </authorList>
    </citation>
    <scope>NUCLEOTIDE SEQUENCE [LARGE SCALE GENOMIC DNA]</scope>
    <source>
        <strain evidence="7">W13939</strain>
    </source>
</reference>
<feature type="region of interest" description="Disordered" evidence="1">
    <location>
        <begin position="1"/>
        <end position="119"/>
    </location>
</feature>
<evidence type="ECO:0000313" key="5">
    <source>
        <dbReference type="EMBL" id="QKX62587.1"/>
    </source>
</evidence>
<evidence type="ECO:0000313" key="7">
    <source>
        <dbReference type="Proteomes" id="UP000509510"/>
    </source>
</evidence>
<keyword evidence="7" id="KW-1185">Reference proteome</keyword>
<name>A0A7H8QUM6_TALRU</name>
<dbReference type="Proteomes" id="UP000509510">
    <property type="component" value="Chromosome VI"/>
</dbReference>
<dbReference type="EMBL" id="CP055900">
    <property type="protein sequence ID" value="QKX58983.1"/>
    <property type="molecule type" value="Genomic_DNA"/>
</dbReference>
<dbReference type="EMBL" id="CP055900">
    <property type="protein sequence ID" value="QKX58978.1"/>
    <property type="molecule type" value="Genomic_DNA"/>
</dbReference>
<feature type="compositionally biased region" description="Polar residues" evidence="1">
    <location>
        <begin position="15"/>
        <end position="31"/>
    </location>
</feature>
<evidence type="ECO:0000313" key="2">
    <source>
        <dbReference type="EMBL" id="QKX57710.1"/>
    </source>
</evidence>
<evidence type="ECO:0000313" key="4">
    <source>
        <dbReference type="EMBL" id="QKX58983.1"/>
    </source>
</evidence>
<dbReference type="KEGG" id="trg:TRUGW13939_04828"/>
<dbReference type="GeneID" id="55992328"/>
<feature type="compositionally biased region" description="Acidic residues" evidence="1">
    <location>
        <begin position="84"/>
        <end position="102"/>
    </location>
</feature>
<evidence type="ECO:0000313" key="3">
    <source>
        <dbReference type="EMBL" id="QKX58978.1"/>
    </source>
</evidence>
<dbReference type="Proteomes" id="UP000509510">
    <property type="component" value="Chromosome III"/>
</dbReference>